<feature type="domain" description="J" evidence="2">
    <location>
        <begin position="2"/>
        <end position="54"/>
    </location>
</feature>
<proteinExistence type="predicted"/>
<dbReference type="Gene3D" id="1.10.287.110">
    <property type="entry name" value="DnaJ domain"/>
    <property type="match status" value="1"/>
</dbReference>
<dbReference type="PROSITE" id="PS50076">
    <property type="entry name" value="DNAJ_2"/>
    <property type="match status" value="1"/>
</dbReference>
<evidence type="ECO:0000313" key="3">
    <source>
        <dbReference type="EMBL" id="AEX61485.1"/>
    </source>
</evidence>
<dbReference type="PANTHER" id="PTHR44360">
    <property type="entry name" value="DNAJ HOMOLOG SUBFAMILY B MEMBER 9"/>
    <property type="match status" value="1"/>
</dbReference>
<dbReference type="InterPro" id="IPR051948">
    <property type="entry name" value="Hsp70_co-chaperone_J-domain"/>
</dbReference>
<evidence type="ECO:0000259" key="2">
    <source>
        <dbReference type="PROSITE" id="PS50076"/>
    </source>
</evidence>
<accession>H2EAR2</accession>
<organism evidence="3">
    <name type="scientific">Megavirus courdo7</name>
    <dbReference type="NCBI Taxonomy" id="1128135"/>
    <lineage>
        <taxon>Viruses</taxon>
        <taxon>Varidnaviria</taxon>
        <taxon>Bamfordvirae</taxon>
        <taxon>Nucleocytoviricota</taxon>
        <taxon>Megaviricetes</taxon>
        <taxon>Imitervirales</taxon>
        <taxon>Mimiviridae</taxon>
        <taxon>Megamimivirinae</taxon>
        <taxon>Megavirus</taxon>
    </lineage>
</organism>
<dbReference type="InterPro" id="IPR001623">
    <property type="entry name" value="DnaJ_domain"/>
</dbReference>
<name>H2EAR2_9VIRU</name>
<protein>
    <submittedName>
        <fullName evidence="3">Putative J domain-containing protein</fullName>
    </submittedName>
</protein>
<reference evidence="3" key="1">
    <citation type="submission" date="2011-10" db="EMBL/GenBank/DDBJ databases">
        <title>Provirophages and transpovirons: unique mobilome of giant viruses.</title>
        <authorList>
            <person name="Desnues C."/>
            <person name="LaScola B."/>
            <person name="Yutin N."/>
            <person name="Fournous G."/>
            <person name="Koonin E."/>
            <person name="Raoult D."/>
        </authorList>
    </citation>
    <scope>NUCLEOTIDE SEQUENCE</scope>
    <source>
        <strain evidence="3">Mv13-c7</strain>
    </source>
</reference>
<dbReference type="InterPro" id="IPR036869">
    <property type="entry name" value="J_dom_sf"/>
</dbReference>
<dbReference type="CDD" id="cd06257">
    <property type="entry name" value="DnaJ"/>
    <property type="match status" value="1"/>
</dbReference>
<dbReference type="SUPFAM" id="SSF46565">
    <property type="entry name" value="Chaperone J-domain"/>
    <property type="match status" value="1"/>
</dbReference>
<dbReference type="SMART" id="SM00271">
    <property type="entry name" value="DnaJ"/>
    <property type="match status" value="1"/>
</dbReference>
<sequence>MNYYDILEINKNATLQDIKKSYKKLVIKYHPDKNLNKNTVNKFQQIQKCISMFI</sequence>
<dbReference type="GO" id="GO:0051787">
    <property type="term" value="F:misfolded protein binding"/>
    <property type="evidence" value="ECO:0007669"/>
    <property type="project" value="TreeGrafter"/>
</dbReference>
<dbReference type="Pfam" id="PF00226">
    <property type="entry name" value="DnaJ"/>
    <property type="match status" value="1"/>
</dbReference>
<dbReference type="GO" id="GO:0051087">
    <property type="term" value="F:protein-folding chaperone binding"/>
    <property type="evidence" value="ECO:0007669"/>
    <property type="project" value="TreeGrafter"/>
</dbReference>
<dbReference type="GO" id="GO:0036503">
    <property type="term" value="P:ERAD pathway"/>
    <property type="evidence" value="ECO:0007669"/>
    <property type="project" value="TreeGrafter"/>
</dbReference>
<evidence type="ECO:0000256" key="1">
    <source>
        <dbReference type="ARBA" id="ARBA00023186"/>
    </source>
</evidence>
<keyword evidence="1" id="KW-0143">Chaperone</keyword>
<dbReference type="EMBL" id="JN885991">
    <property type="protein sequence ID" value="AEX61485.1"/>
    <property type="molecule type" value="Genomic_DNA"/>
</dbReference>
<dbReference type="PRINTS" id="PR00625">
    <property type="entry name" value="JDOMAIN"/>
</dbReference>
<dbReference type="PANTHER" id="PTHR44360:SF1">
    <property type="entry name" value="DNAJ HOMOLOG SUBFAMILY B MEMBER 9"/>
    <property type="match status" value="1"/>
</dbReference>
<gene>
    <name evidence="3" type="ORF">c7_R421</name>
</gene>